<proteinExistence type="predicted"/>
<dbReference type="Proteomes" id="UP000587760">
    <property type="component" value="Unassembled WGS sequence"/>
</dbReference>
<evidence type="ECO:0000256" key="1">
    <source>
        <dbReference type="ARBA" id="ARBA00022598"/>
    </source>
</evidence>
<dbReference type="InterPro" id="IPR003142">
    <property type="entry name" value="BPL_C"/>
</dbReference>
<dbReference type="RefSeq" id="WP_184748736.1">
    <property type="nucleotide sequence ID" value="NZ_JACHGJ010000013.1"/>
</dbReference>
<dbReference type="InterPro" id="IPR045864">
    <property type="entry name" value="aa-tRNA-synth_II/BPL/LPL"/>
</dbReference>
<dbReference type="PROSITE" id="PS51733">
    <property type="entry name" value="BPL_LPL_CATALYTIC"/>
    <property type="match status" value="1"/>
</dbReference>
<evidence type="ECO:0000313" key="6">
    <source>
        <dbReference type="EMBL" id="MBB6482497.1"/>
    </source>
</evidence>
<evidence type="ECO:0000256" key="2">
    <source>
        <dbReference type="ARBA" id="ARBA00023267"/>
    </source>
</evidence>
<dbReference type="Gene3D" id="2.30.30.100">
    <property type="match status" value="1"/>
</dbReference>
<keyword evidence="2" id="KW-0092">Biotin</keyword>
<dbReference type="PANTHER" id="PTHR12835:SF5">
    <property type="entry name" value="BIOTIN--PROTEIN LIGASE"/>
    <property type="match status" value="1"/>
</dbReference>
<dbReference type="EMBL" id="JACHGJ010000013">
    <property type="protein sequence ID" value="MBB6482497.1"/>
    <property type="molecule type" value="Genomic_DNA"/>
</dbReference>
<name>A0A841RH20_9SPIO</name>
<feature type="domain" description="BPL/LPL catalytic" evidence="5">
    <location>
        <begin position="1"/>
        <end position="185"/>
    </location>
</feature>
<dbReference type="Pfam" id="PF02237">
    <property type="entry name" value="BPL_C"/>
    <property type="match status" value="1"/>
</dbReference>
<dbReference type="GO" id="GO:0004077">
    <property type="term" value="F:biotin--[biotin carboxyl-carrier protein] ligase activity"/>
    <property type="evidence" value="ECO:0007669"/>
    <property type="project" value="UniProtKB-EC"/>
</dbReference>
<dbReference type="Pfam" id="PF03099">
    <property type="entry name" value="BPL_LplA_LipB"/>
    <property type="match status" value="1"/>
</dbReference>
<dbReference type="AlphaFoldDB" id="A0A841RH20"/>
<protein>
    <recommendedName>
        <fullName evidence="3">biotin--[biotin carboxyl-carrier protein] ligase</fullName>
        <ecNumber evidence="3">6.3.4.15</ecNumber>
    </recommendedName>
</protein>
<keyword evidence="1 6" id="KW-0436">Ligase</keyword>
<accession>A0A841RH20</accession>
<organism evidence="6 7">
    <name type="scientific">Spirochaeta isovalerica</name>
    <dbReference type="NCBI Taxonomy" id="150"/>
    <lineage>
        <taxon>Bacteria</taxon>
        <taxon>Pseudomonadati</taxon>
        <taxon>Spirochaetota</taxon>
        <taxon>Spirochaetia</taxon>
        <taxon>Spirochaetales</taxon>
        <taxon>Spirochaetaceae</taxon>
        <taxon>Spirochaeta</taxon>
    </lineage>
</organism>
<dbReference type="Gene3D" id="3.30.930.10">
    <property type="entry name" value="Bira Bifunctional Protein, Domain 2"/>
    <property type="match status" value="1"/>
</dbReference>
<dbReference type="InterPro" id="IPR004408">
    <property type="entry name" value="Biotin_CoA_COase_ligase"/>
</dbReference>
<dbReference type="NCBIfam" id="TIGR00121">
    <property type="entry name" value="birA_ligase"/>
    <property type="match status" value="1"/>
</dbReference>
<dbReference type="EC" id="6.3.4.15" evidence="3"/>
<keyword evidence="7" id="KW-1185">Reference proteome</keyword>
<sequence>MEIKNLQNPFPDAPVYYRDVTDSTMEDSKKSATAGILHGTVFSTEFQEKGRGRIRGRRWHSGKGQNLMFTLVLRRDHLTHELHHLPLIAGAALLDAATRFTGEAFSLKWPNDLIFGGRKCAGILCEADSTYFYCGMGINCNQENFPPEIEYKTTSLREITRRNIDRDDFLVEILGSFKNLLDSGDLWISLVEKFLYLSGETIEVRDGWAGSEDIVRGINRGIGNDGQLLIEEESGIIREIYAGEIEI</sequence>
<comment type="caution">
    <text evidence="6">The sequence shown here is derived from an EMBL/GenBank/DDBJ whole genome shotgun (WGS) entry which is preliminary data.</text>
</comment>
<gene>
    <name evidence="6" type="ORF">HNR50_004197</name>
</gene>
<dbReference type="InterPro" id="IPR004143">
    <property type="entry name" value="BPL_LPL_catalytic"/>
</dbReference>
<dbReference type="GO" id="GO:0005737">
    <property type="term" value="C:cytoplasm"/>
    <property type="evidence" value="ECO:0007669"/>
    <property type="project" value="TreeGrafter"/>
</dbReference>
<dbReference type="PANTHER" id="PTHR12835">
    <property type="entry name" value="BIOTIN PROTEIN LIGASE"/>
    <property type="match status" value="1"/>
</dbReference>
<dbReference type="CDD" id="cd16442">
    <property type="entry name" value="BPL"/>
    <property type="match status" value="1"/>
</dbReference>
<evidence type="ECO:0000313" key="7">
    <source>
        <dbReference type="Proteomes" id="UP000587760"/>
    </source>
</evidence>
<dbReference type="SUPFAM" id="SSF55681">
    <property type="entry name" value="Class II aaRS and biotin synthetases"/>
    <property type="match status" value="1"/>
</dbReference>
<reference evidence="6 7" key="1">
    <citation type="submission" date="2020-08" db="EMBL/GenBank/DDBJ databases">
        <title>Genomic Encyclopedia of Type Strains, Phase IV (KMG-IV): sequencing the most valuable type-strain genomes for metagenomic binning, comparative biology and taxonomic classification.</title>
        <authorList>
            <person name="Goeker M."/>
        </authorList>
    </citation>
    <scope>NUCLEOTIDE SEQUENCE [LARGE SCALE GENOMIC DNA]</scope>
    <source>
        <strain evidence="6 7">DSM 2461</strain>
    </source>
</reference>
<comment type="catalytic activity">
    <reaction evidence="4">
        <text>biotin + L-lysyl-[protein] + ATP = N(6)-biotinyl-L-lysyl-[protein] + AMP + diphosphate + H(+)</text>
        <dbReference type="Rhea" id="RHEA:11756"/>
        <dbReference type="Rhea" id="RHEA-COMP:9752"/>
        <dbReference type="Rhea" id="RHEA-COMP:10505"/>
        <dbReference type="ChEBI" id="CHEBI:15378"/>
        <dbReference type="ChEBI" id="CHEBI:29969"/>
        <dbReference type="ChEBI" id="CHEBI:30616"/>
        <dbReference type="ChEBI" id="CHEBI:33019"/>
        <dbReference type="ChEBI" id="CHEBI:57586"/>
        <dbReference type="ChEBI" id="CHEBI:83144"/>
        <dbReference type="ChEBI" id="CHEBI:456215"/>
        <dbReference type="EC" id="6.3.4.15"/>
    </reaction>
</comment>
<evidence type="ECO:0000259" key="5">
    <source>
        <dbReference type="PROSITE" id="PS51733"/>
    </source>
</evidence>
<evidence type="ECO:0000256" key="3">
    <source>
        <dbReference type="ARBA" id="ARBA00024227"/>
    </source>
</evidence>
<evidence type="ECO:0000256" key="4">
    <source>
        <dbReference type="ARBA" id="ARBA00047846"/>
    </source>
</evidence>